<dbReference type="Gene3D" id="3.90.1200.10">
    <property type="match status" value="1"/>
</dbReference>
<evidence type="ECO:0000259" key="1">
    <source>
        <dbReference type="Pfam" id="PF01636"/>
    </source>
</evidence>
<dbReference type="Pfam" id="PF01636">
    <property type="entry name" value="APH"/>
    <property type="match status" value="1"/>
</dbReference>
<dbReference type="InterPro" id="IPR011009">
    <property type="entry name" value="Kinase-like_dom_sf"/>
</dbReference>
<dbReference type="Proteomes" id="UP000602198">
    <property type="component" value="Unassembled WGS sequence"/>
</dbReference>
<dbReference type="EMBL" id="JAERRJ010000003">
    <property type="protein sequence ID" value="MBL1074706.1"/>
    <property type="molecule type" value="Genomic_DNA"/>
</dbReference>
<name>A0ABS1M301_9NOCA</name>
<gene>
    <name evidence="2" type="ORF">JK358_09880</name>
</gene>
<accession>A0ABS1M301</accession>
<protein>
    <submittedName>
        <fullName evidence="2">Aminoglycoside phosphotransferase family protein</fullName>
    </submittedName>
</protein>
<organism evidence="2 3">
    <name type="scientific">Nocardia acididurans</name>
    <dbReference type="NCBI Taxonomy" id="2802282"/>
    <lineage>
        <taxon>Bacteria</taxon>
        <taxon>Bacillati</taxon>
        <taxon>Actinomycetota</taxon>
        <taxon>Actinomycetes</taxon>
        <taxon>Mycobacteriales</taxon>
        <taxon>Nocardiaceae</taxon>
        <taxon>Nocardia</taxon>
    </lineage>
</organism>
<evidence type="ECO:0000313" key="3">
    <source>
        <dbReference type="Proteomes" id="UP000602198"/>
    </source>
</evidence>
<evidence type="ECO:0000313" key="2">
    <source>
        <dbReference type="EMBL" id="MBL1074706.1"/>
    </source>
</evidence>
<dbReference type="SUPFAM" id="SSF56112">
    <property type="entry name" value="Protein kinase-like (PK-like)"/>
    <property type="match status" value="1"/>
</dbReference>
<keyword evidence="3" id="KW-1185">Reference proteome</keyword>
<sequence>MTALTLEPYLAVVRGFGDDPAEIAVHSGQFHHVLLTSTRAYRIPRTRTAAAALRQRAGILHILSELALGVGVPVPVALVAKPDFLCLVTSRIPGEPLDPGVLADPGVLDSVADQLARVLSALGAAAVRAAGRFPVTPPRRWHDFAEDVRARLFPRMSPRGRARAAAELDAVVALSAVDAALVHGDLGGENLLWVSSADGPLLSGIVDWDEVALGDPAEDLAALMAGYGAALGERITDRRNGSSGMLARAHVIRATFALQQALSAALDDDPDELADGLRDYLT</sequence>
<feature type="domain" description="Aminoglycoside phosphotransferase" evidence="1">
    <location>
        <begin position="40"/>
        <end position="237"/>
    </location>
</feature>
<proteinExistence type="predicted"/>
<reference evidence="2 3" key="1">
    <citation type="submission" date="2021-01" db="EMBL/GenBank/DDBJ databases">
        <title>WGS of actinomycetes isolated from Thailand.</title>
        <authorList>
            <person name="Thawai C."/>
        </authorList>
    </citation>
    <scope>NUCLEOTIDE SEQUENCE [LARGE SCALE GENOMIC DNA]</scope>
    <source>
        <strain evidence="2 3">LPG 2</strain>
    </source>
</reference>
<dbReference type="InterPro" id="IPR002575">
    <property type="entry name" value="Aminoglycoside_PTrfase"/>
</dbReference>
<comment type="caution">
    <text evidence="2">The sequence shown here is derived from an EMBL/GenBank/DDBJ whole genome shotgun (WGS) entry which is preliminary data.</text>
</comment>
<dbReference type="RefSeq" id="WP_201945884.1">
    <property type="nucleotide sequence ID" value="NZ_JAERRJ010000003.1"/>
</dbReference>